<reference evidence="1 4" key="2">
    <citation type="submission" date="2020-03" db="EMBL/GenBank/DDBJ databases">
        <title>Soil Listeria distribution.</title>
        <authorList>
            <person name="Liao J."/>
            <person name="Wiedmann M."/>
        </authorList>
    </citation>
    <scope>NUCLEOTIDE SEQUENCE [LARGE SCALE GENOMIC DNA]</scope>
    <source>
        <strain evidence="1 4">FSL L7-1829</strain>
    </source>
</reference>
<dbReference type="GeneID" id="61188481"/>
<comment type="caution">
    <text evidence="1">The sequence shown here is derived from an EMBL/GenBank/DDBJ whole genome shotgun (WGS) entry which is preliminary data.</text>
</comment>
<dbReference type="AlphaFoldDB" id="A0A7X0T4T3"/>
<dbReference type="OMA" id="ATMDHLM"/>
<evidence type="ECO:0000313" key="3">
    <source>
        <dbReference type="Proteomes" id="UP000219632"/>
    </source>
</evidence>
<organism evidence="1 4">
    <name type="scientific">Listeria welshimeri</name>
    <dbReference type="NCBI Taxonomy" id="1643"/>
    <lineage>
        <taxon>Bacteria</taxon>
        <taxon>Bacillati</taxon>
        <taxon>Bacillota</taxon>
        <taxon>Bacilli</taxon>
        <taxon>Bacillales</taxon>
        <taxon>Listeriaceae</taxon>
        <taxon>Listeria</taxon>
    </lineage>
</organism>
<dbReference type="EMBL" id="NYPG01000002">
    <property type="protein sequence ID" value="PDK42050.1"/>
    <property type="molecule type" value="Genomic_DNA"/>
</dbReference>
<dbReference type="EMBL" id="JAAROP010000004">
    <property type="protein sequence ID" value="MBC1322593.1"/>
    <property type="molecule type" value="Genomic_DNA"/>
</dbReference>
<dbReference type="Pfam" id="PF11313">
    <property type="entry name" value="DUF3116"/>
    <property type="match status" value="1"/>
</dbReference>
<evidence type="ECO:0000313" key="4">
    <source>
        <dbReference type="Proteomes" id="UP000522007"/>
    </source>
</evidence>
<name>A0A7X0T4T3_LISWE</name>
<dbReference type="Proteomes" id="UP000522007">
    <property type="component" value="Unassembled WGS sequence"/>
</dbReference>
<keyword evidence="3" id="KW-1185">Reference proteome</keyword>
<reference evidence="2 3" key="1">
    <citation type="submission" date="2017-09" db="EMBL/GenBank/DDBJ databases">
        <title>Draft Genomes of 144 Listeria Monocytogenes isolates from foods.</title>
        <authorList>
            <person name="Wu C.H."/>
            <person name="Ng J."/>
            <person name="Kiang D."/>
            <person name="Chen C.-Y."/>
            <person name="Frink S."/>
            <person name="Lafrades M."/>
            <person name="Morales C."/>
            <person name="Park P."/>
            <person name="Zwick M."/>
        </authorList>
    </citation>
    <scope>NUCLEOTIDE SEQUENCE [LARGE SCALE GENOMIC DNA]</scope>
    <source>
        <strain evidence="2 3">CDPHFDLB-F14M01633.75-2</strain>
    </source>
</reference>
<dbReference type="RefSeq" id="WP_011701437.1">
    <property type="nucleotide sequence ID" value="NZ_CBCSAN010000001.1"/>
</dbReference>
<accession>A0A7X0T4T3</accession>
<gene>
    <name evidence="2" type="ORF">AFZ32_04790</name>
    <name evidence="1" type="ORF">HB853_06510</name>
</gene>
<sequence>MDKPTEAVIYQILSKTEEKNATMDHLVFEMMQFPGAHAFTKNELLFGVYWLETYHYIFRKTENQITRYVRTAKGHEKLAELEILKVERK</sequence>
<protein>
    <submittedName>
        <fullName evidence="2">DUF3116 domain-containing protein</fullName>
    </submittedName>
    <submittedName>
        <fullName evidence="1">DUF3116 family protein</fullName>
    </submittedName>
</protein>
<dbReference type="Proteomes" id="UP000219632">
    <property type="component" value="Unassembled WGS sequence"/>
</dbReference>
<evidence type="ECO:0000313" key="1">
    <source>
        <dbReference type="EMBL" id="MBC1322593.1"/>
    </source>
</evidence>
<proteinExistence type="predicted"/>
<dbReference type="InterPro" id="IPR021464">
    <property type="entry name" value="DUF3116"/>
</dbReference>
<evidence type="ECO:0000313" key="2">
    <source>
        <dbReference type="EMBL" id="PDK42050.1"/>
    </source>
</evidence>